<dbReference type="RefSeq" id="WP_178086824.1">
    <property type="nucleotide sequence ID" value="NZ_CABFVA020000004.1"/>
</dbReference>
<sequence>MDLDKRRGTLDILIRQEGIDYSSRVVSEGTLRVLALCAIAVNPWAGSLIAFEEPENGVHPRRLELVAQLLFSLAFEQSRQVLVTTHSPLLCGMALKEARERPRGQVELVNVKRESRQTRFDPFDPTGPLFDDPEIREGLAARNEDGLFESLLLRGIIDA</sequence>
<organism evidence="2 3">
    <name type="scientific">Methylacidimicrobium tartarophylax</name>
    <dbReference type="NCBI Taxonomy" id="1041768"/>
    <lineage>
        <taxon>Bacteria</taxon>
        <taxon>Pseudomonadati</taxon>
        <taxon>Verrucomicrobiota</taxon>
        <taxon>Methylacidimicrobium</taxon>
    </lineage>
</organism>
<proteinExistence type="predicted"/>
<dbReference type="GO" id="GO:0006302">
    <property type="term" value="P:double-strand break repair"/>
    <property type="evidence" value="ECO:0007669"/>
    <property type="project" value="TreeGrafter"/>
</dbReference>
<evidence type="ECO:0000313" key="3">
    <source>
        <dbReference type="Proteomes" id="UP000334923"/>
    </source>
</evidence>
<dbReference type="Gene3D" id="3.40.50.300">
    <property type="entry name" value="P-loop containing nucleotide triphosphate hydrolases"/>
    <property type="match status" value="1"/>
</dbReference>
<keyword evidence="3" id="KW-1185">Reference proteome</keyword>
<dbReference type="PANTHER" id="PTHR32182:SF22">
    <property type="entry name" value="ATP-DEPENDENT ENDONUCLEASE, OLD FAMILY-RELATED"/>
    <property type="match status" value="1"/>
</dbReference>
<dbReference type="AlphaFoldDB" id="A0A5E6M4I6"/>
<dbReference type="Proteomes" id="UP000334923">
    <property type="component" value="Unassembled WGS sequence"/>
</dbReference>
<dbReference type="SUPFAM" id="SSF52540">
    <property type="entry name" value="P-loop containing nucleoside triphosphate hydrolases"/>
    <property type="match status" value="1"/>
</dbReference>
<name>A0A5E6M4I6_9BACT</name>
<dbReference type="GO" id="GO:0005524">
    <property type="term" value="F:ATP binding"/>
    <property type="evidence" value="ECO:0007669"/>
    <property type="project" value="InterPro"/>
</dbReference>
<dbReference type="GO" id="GO:0000731">
    <property type="term" value="P:DNA synthesis involved in DNA repair"/>
    <property type="evidence" value="ECO:0007669"/>
    <property type="project" value="TreeGrafter"/>
</dbReference>
<feature type="domain" description="ATPase AAA-type core" evidence="1">
    <location>
        <begin position="13"/>
        <end position="91"/>
    </location>
</feature>
<dbReference type="GO" id="GO:0016887">
    <property type="term" value="F:ATP hydrolysis activity"/>
    <property type="evidence" value="ECO:0007669"/>
    <property type="project" value="InterPro"/>
</dbReference>
<evidence type="ECO:0000313" key="2">
    <source>
        <dbReference type="EMBL" id="VVM04481.1"/>
    </source>
</evidence>
<dbReference type="Pfam" id="PF13304">
    <property type="entry name" value="AAA_21"/>
    <property type="match status" value="1"/>
</dbReference>
<dbReference type="PANTHER" id="PTHR32182">
    <property type="entry name" value="DNA REPLICATION AND REPAIR PROTEIN RECF"/>
    <property type="match status" value="1"/>
</dbReference>
<dbReference type="InterPro" id="IPR027417">
    <property type="entry name" value="P-loop_NTPase"/>
</dbReference>
<accession>A0A5E6M4I6</accession>
<reference evidence="2 3" key="1">
    <citation type="submission" date="2019-09" db="EMBL/GenBank/DDBJ databases">
        <authorList>
            <person name="Cremers G."/>
        </authorList>
    </citation>
    <scope>NUCLEOTIDE SEQUENCE [LARGE SCALE GENOMIC DNA]</scope>
    <source>
        <strain evidence="2">4A</strain>
    </source>
</reference>
<evidence type="ECO:0000259" key="1">
    <source>
        <dbReference type="Pfam" id="PF13304"/>
    </source>
</evidence>
<dbReference type="EMBL" id="CABFVA020000004">
    <property type="protein sequence ID" value="VVM04481.1"/>
    <property type="molecule type" value="Genomic_DNA"/>
</dbReference>
<dbReference type="InterPro" id="IPR003959">
    <property type="entry name" value="ATPase_AAA_core"/>
</dbReference>
<gene>
    <name evidence="2" type="ORF">MAMT_00114</name>
</gene>
<protein>
    <recommendedName>
        <fullName evidence="1">ATPase AAA-type core domain-containing protein</fullName>
    </recommendedName>
</protein>